<keyword evidence="4" id="KW-1185">Reference proteome</keyword>
<dbReference type="Gene3D" id="2.30.110.10">
    <property type="entry name" value="Electron Transport, Fmn-binding Protein, Chain A"/>
    <property type="match status" value="1"/>
</dbReference>
<evidence type="ECO:0000259" key="2">
    <source>
        <dbReference type="SMART" id="SM00903"/>
    </source>
</evidence>
<dbReference type="SMART" id="SM00903">
    <property type="entry name" value="Flavin_Reduct"/>
    <property type="match status" value="1"/>
</dbReference>
<dbReference type="PANTHER" id="PTHR30466:SF15">
    <property type="entry name" value="POSSIBLE OXIDOREDUCTASE"/>
    <property type="match status" value="1"/>
</dbReference>
<dbReference type="EMBL" id="JBDKXB010000014">
    <property type="protein sequence ID" value="MEY6433028.1"/>
    <property type="molecule type" value="Genomic_DNA"/>
</dbReference>
<gene>
    <name evidence="3" type="ORF">ABC977_11495</name>
</gene>
<dbReference type="EC" id="1.5.1.-" evidence="3"/>
<dbReference type="SUPFAM" id="SSF50475">
    <property type="entry name" value="FMN-binding split barrel"/>
    <property type="match status" value="1"/>
</dbReference>
<dbReference type="InterPro" id="IPR002563">
    <property type="entry name" value="Flavin_Rdtase-like_dom"/>
</dbReference>
<dbReference type="InterPro" id="IPR050268">
    <property type="entry name" value="NADH-dep_flavin_reductase"/>
</dbReference>
<keyword evidence="1 3" id="KW-0560">Oxidoreductase</keyword>
<evidence type="ECO:0000313" key="4">
    <source>
        <dbReference type="Proteomes" id="UP001564408"/>
    </source>
</evidence>
<dbReference type="InterPro" id="IPR012349">
    <property type="entry name" value="Split_barrel_FMN-bd"/>
</dbReference>
<feature type="domain" description="Flavin reductase like" evidence="2">
    <location>
        <begin position="21"/>
        <end position="169"/>
    </location>
</feature>
<proteinExistence type="predicted"/>
<dbReference type="RefSeq" id="WP_369667409.1">
    <property type="nucleotide sequence ID" value="NZ_JBDKXB010000014.1"/>
</dbReference>
<evidence type="ECO:0000256" key="1">
    <source>
        <dbReference type="ARBA" id="ARBA00023002"/>
    </source>
</evidence>
<name>A0ABV4BHS2_9GAMM</name>
<dbReference type="Pfam" id="PF01613">
    <property type="entry name" value="Flavin_Reduct"/>
    <property type="match status" value="1"/>
</dbReference>
<accession>A0ABV4BHS2</accession>
<reference evidence="3 4" key="1">
    <citation type="submission" date="2024-05" db="EMBL/GenBank/DDBJ databases">
        <title>Genome Sequence and Characterization of the New Strain Purple Sulfur Bacterium of Genus Thioalkalicoccus.</title>
        <authorList>
            <person name="Bryantseva I.A."/>
            <person name="Kyndt J.A."/>
            <person name="Imhoff J.F."/>
        </authorList>
    </citation>
    <scope>NUCLEOTIDE SEQUENCE [LARGE SCALE GENOMIC DNA]</scope>
    <source>
        <strain evidence="3 4">Um2</strain>
    </source>
</reference>
<dbReference type="Proteomes" id="UP001564408">
    <property type="component" value="Unassembled WGS sequence"/>
</dbReference>
<evidence type="ECO:0000313" key="3">
    <source>
        <dbReference type="EMBL" id="MEY6433028.1"/>
    </source>
</evidence>
<dbReference type="GO" id="GO:0016491">
    <property type="term" value="F:oxidoreductase activity"/>
    <property type="evidence" value="ECO:0007669"/>
    <property type="project" value="UniProtKB-KW"/>
</dbReference>
<protein>
    <submittedName>
        <fullName evidence="3">Flavin reductase family protein</fullName>
        <ecNumber evidence="3">1.5.1.-</ecNumber>
    </submittedName>
</protein>
<comment type="caution">
    <text evidence="3">The sequence shown here is derived from an EMBL/GenBank/DDBJ whole genome shotgun (WGS) entry which is preliminary data.</text>
</comment>
<dbReference type="PANTHER" id="PTHR30466">
    <property type="entry name" value="FLAVIN REDUCTASE"/>
    <property type="match status" value="1"/>
</dbReference>
<sequence>MSHPIHSALDAATADAIDEVYRLWDPPLWIVTAADGERRGGLVATFVVRASIVATAPRMVIGIAKQHHTWRLIEAGRGFALHLLATDQLDLVWRFGLASGHDTDKFAGCPSSSTPSGQPRLTQAIAWLDCRVEGRLDIGDRTLYLGAVTAGGTVRRTTPMTVATLYDRAPPERREELSRLYARDGALDEAAIRAWRADGFPT</sequence>
<organism evidence="3 4">
    <name type="scientific">Thioalkalicoccus limnaeus</name>
    <dbReference type="NCBI Taxonomy" id="120681"/>
    <lineage>
        <taxon>Bacteria</taxon>
        <taxon>Pseudomonadati</taxon>
        <taxon>Pseudomonadota</taxon>
        <taxon>Gammaproteobacteria</taxon>
        <taxon>Chromatiales</taxon>
        <taxon>Chromatiaceae</taxon>
        <taxon>Thioalkalicoccus</taxon>
    </lineage>
</organism>